<dbReference type="PANTHER" id="PTHR35848:SF9">
    <property type="entry name" value="SLL1358 PROTEIN"/>
    <property type="match status" value="1"/>
</dbReference>
<evidence type="ECO:0000256" key="1">
    <source>
        <dbReference type="ARBA" id="ARBA00022723"/>
    </source>
</evidence>
<dbReference type="InterPro" id="IPR051610">
    <property type="entry name" value="GPI/OXD"/>
</dbReference>
<keyword evidence="1" id="KW-0479">Metal-binding</keyword>
<dbReference type="RefSeq" id="WP_323194228.1">
    <property type="nucleotide sequence ID" value="NZ_JAYGHG010000001.1"/>
</dbReference>
<dbReference type="InterPro" id="IPR014710">
    <property type="entry name" value="RmlC-like_jellyroll"/>
</dbReference>
<accession>A0ABU5UBQ5</accession>
<name>A0ABU5UBQ5_9CYAN</name>
<dbReference type="InterPro" id="IPR013096">
    <property type="entry name" value="Cupin_2"/>
</dbReference>
<organism evidence="3 4">
    <name type="scientific">Nodularia harveyana UHCC-0300</name>
    <dbReference type="NCBI Taxonomy" id="2974287"/>
    <lineage>
        <taxon>Bacteria</taxon>
        <taxon>Bacillati</taxon>
        <taxon>Cyanobacteriota</taxon>
        <taxon>Cyanophyceae</taxon>
        <taxon>Nostocales</taxon>
        <taxon>Nodulariaceae</taxon>
        <taxon>Nodularia</taxon>
    </lineage>
</organism>
<gene>
    <name evidence="3" type="ORF">VB620_00850</name>
</gene>
<keyword evidence="4" id="KW-1185">Reference proteome</keyword>
<protein>
    <submittedName>
        <fullName evidence="3">Cupin domain-containing protein</fullName>
    </submittedName>
</protein>
<dbReference type="Gene3D" id="2.60.120.10">
    <property type="entry name" value="Jelly Rolls"/>
    <property type="match status" value="1"/>
</dbReference>
<dbReference type="CDD" id="cd02224">
    <property type="entry name" value="cupin_SPO2919-like"/>
    <property type="match status" value="1"/>
</dbReference>
<evidence type="ECO:0000259" key="2">
    <source>
        <dbReference type="Pfam" id="PF07883"/>
    </source>
</evidence>
<evidence type="ECO:0000313" key="4">
    <source>
        <dbReference type="Proteomes" id="UP001302120"/>
    </source>
</evidence>
<feature type="domain" description="Cupin type-2" evidence="2">
    <location>
        <begin position="45"/>
        <end position="116"/>
    </location>
</feature>
<dbReference type="SUPFAM" id="SSF51182">
    <property type="entry name" value="RmlC-like cupins"/>
    <property type="match status" value="1"/>
</dbReference>
<dbReference type="Pfam" id="PF07883">
    <property type="entry name" value="Cupin_2"/>
    <property type="match status" value="1"/>
</dbReference>
<sequence>MIINPENVPSRTTSNYPDKFKSVVFGRAKQVLGNAAGLKNFGVNLVTLAPGSCSALRHWHTRQDEFVYIIEGEVTLVTNTGAETLTPGMMAGFSAGEKDGHQLVNRSNVEVVYLEIGDRSPGDVGYYPDHDLIAKRGADGNTIFTQQDGTLYE</sequence>
<proteinExistence type="predicted"/>
<dbReference type="PANTHER" id="PTHR35848">
    <property type="entry name" value="OXALATE-BINDING PROTEIN"/>
    <property type="match status" value="1"/>
</dbReference>
<dbReference type="InterPro" id="IPR011051">
    <property type="entry name" value="RmlC_Cupin_sf"/>
</dbReference>
<reference evidence="3 4" key="1">
    <citation type="submission" date="2023-12" db="EMBL/GenBank/DDBJ databases">
        <title>Baltic Sea Cyanobacteria.</title>
        <authorList>
            <person name="Delbaje E."/>
            <person name="Fewer D.P."/>
            <person name="Shishido T.K."/>
        </authorList>
    </citation>
    <scope>NUCLEOTIDE SEQUENCE [LARGE SCALE GENOMIC DNA]</scope>
    <source>
        <strain evidence="3 4">UHCC-0300</strain>
    </source>
</reference>
<dbReference type="EMBL" id="JAYGHG010000001">
    <property type="protein sequence ID" value="MEA5579886.1"/>
    <property type="molecule type" value="Genomic_DNA"/>
</dbReference>
<dbReference type="Proteomes" id="UP001302120">
    <property type="component" value="Unassembled WGS sequence"/>
</dbReference>
<evidence type="ECO:0000313" key="3">
    <source>
        <dbReference type="EMBL" id="MEA5579886.1"/>
    </source>
</evidence>
<comment type="caution">
    <text evidence="3">The sequence shown here is derived from an EMBL/GenBank/DDBJ whole genome shotgun (WGS) entry which is preliminary data.</text>
</comment>